<organism evidence="2 3">
    <name type="scientific">Protea cynaroides</name>
    <dbReference type="NCBI Taxonomy" id="273540"/>
    <lineage>
        <taxon>Eukaryota</taxon>
        <taxon>Viridiplantae</taxon>
        <taxon>Streptophyta</taxon>
        <taxon>Embryophyta</taxon>
        <taxon>Tracheophyta</taxon>
        <taxon>Spermatophyta</taxon>
        <taxon>Magnoliopsida</taxon>
        <taxon>Proteales</taxon>
        <taxon>Proteaceae</taxon>
        <taxon>Protea</taxon>
    </lineage>
</organism>
<protein>
    <submittedName>
        <fullName evidence="2">Uncharacterized protein</fullName>
    </submittedName>
</protein>
<reference evidence="2" key="1">
    <citation type="journal article" date="2023" name="Plant J.">
        <title>The genome of the king protea, Protea cynaroides.</title>
        <authorList>
            <person name="Chang J."/>
            <person name="Duong T.A."/>
            <person name="Schoeman C."/>
            <person name="Ma X."/>
            <person name="Roodt D."/>
            <person name="Barker N."/>
            <person name="Li Z."/>
            <person name="Van de Peer Y."/>
            <person name="Mizrachi E."/>
        </authorList>
    </citation>
    <scope>NUCLEOTIDE SEQUENCE</scope>
    <source>
        <tissue evidence="2">Young leaves</tissue>
    </source>
</reference>
<keyword evidence="1" id="KW-1133">Transmembrane helix</keyword>
<evidence type="ECO:0000313" key="3">
    <source>
        <dbReference type="Proteomes" id="UP001141806"/>
    </source>
</evidence>
<name>A0A9Q0KC30_9MAGN</name>
<keyword evidence="1" id="KW-0472">Membrane</keyword>
<comment type="caution">
    <text evidence="2">The sequence shown here is derived from an EMBL/GenBank/DDBJ whole genome shotgun (WGS) entry which is preliminary data.</text>
</comment>
<keyword evidence="1" id="KW-0812">Transmembrane</keyword>
<evidence type="ECO:0000256" key="1">
    <source>
        <dbReference type="SAM" id="Phobius"/>
    </source>
</evidence>
<keyword evidence="3" id="KW-1185">Reference proteome</keyword>
<evidence type="ECO:0000313" key="2">
    <source>
        <dbReference type="EMBL" id="KAJ4967699.1"/>
    </source>
</evidence>
<gene>
    <name evidence="2" type="ORF">NE237_014400</name>
</gene>
<sequence length="265" mass="29409">MVQVILWQLGLAVEKKRRWIGLNLELIKLFEDSDSLVTRKASMDGAKSKTILRNSPKTVSFNALILDNPYHRYSYASICNPAAISVASPTPIQLSNRSADLDEEKETNTQDQLTAGVSEDTAPILVELVMPISEEVNTTVILQDTDRAGMCSKNVSFSFVVTAEPSTNVMETLITVQLTKSGSLQEAHVEPSAKKQLLNLILAMTFLMILILVVLQGTWQKYREQKKNCYLGLMTHLSLNQERERSVGGLVKGIQMRNAIMHGSS</sequence>
<accession>A0A9Q0KC30</accession>
<proteinExistence type="predicted"/>
<dbReference type="Proteomes" id="UP001141806">
    <property type="component" value="Unassembled WGS sequence"/>
</dbReference>
<dbReference type="EMBL" id="JAMYWD010000006">
    <property type="protein sequence ID" value="KAJ4967699.1"/>
    <property type="molecule type" value="Genomic_DNA"/>
</dbReference>
<feature type="transmembrane region" description="Helical" evidence="1">
    <location>
        <begin position="197"/>
        <end position="217"/>
    </location>
</feature>
<dbReference type="AlphaFoldDB" id="A0A9Q0KC30"/>